<keyword evidence="5" id="KW-1185">Reference proteome</keyword>
<dbReference type="AlphaFoldDB" id="A0AAN6VVA0"/>
<proteinExistence type="predicted"/>
<feature type="region of interest" description="Disordered" evidence="2">
    <location>
        <begin position="1"/>
        <end position="148"/>
    </location>
</feature>
<dbReference type="InterPro" id="IPR036236">
    <property type="entry name" value="Znf_C2H2_sf"/>
</dbReference>
<dbReference type="PROSITE" id="PS00028">
    <property type="entry name" value="ZINC_FINGER_C2H2_1"/>
    <property type="match status" value="1"/>
</dbReference>
<sequence length="214" mass="24099">MDEPTRHHSYSSTADTVLDLRVLDDDENGQKDPEDPEAVKPFYSPPSHPVSEHPYQQGVTEHVPSPPTFGSPSSPRLSEFPRQQSIAKNDPPSPLKKRKARQQHQQQQQQQQEPVGCQPCNFFPKAAGQRRKMDKHNRTNKHRKRTGQDVGACEPFPCLICKTKFSREDNLFQHLRKAHGVQQHQGGKKLAWKEVGRSLALSGALAGQGEGGWF</sequence>
<dbReference type="Proteomes" id="UP001302745">
    <property type="component" value="Unassembled WGS sequence"/>
</dbReference>
<reference evidence="4" key="2">
    <citation type="submission" date="2023-05" db="EMBL/GenBank/DDBJ databases">
        <authorList>
            <consortium name="Lawrence Berkeley National Laboratory"/>
            <person name="Steindorff A."/>
            <person name="Hensen N."/>
            <person name="Bonometti L."/>
            <person name="Westerberg I."/>
            <person name="Brannstrom I.O."/>
            <person name="Guillou S."/>
            <person name="Cros-Aarteil S."/>
            <person name="Calhoun S."/>
            <person name="Haridas S."/>
            <person name="Kuo A."/>
            <person name="Mondo S."/>
            <person name="Pangilinan J."/>
            <person name="Riley R."/>
            <person name="Labutti K."/>
            <person name="Andreopoulos B."/>
            <person name="Lipzen A."/>
            <person name="Chen C."/>
            <person name="Yanf M."/>
            <person name="Daum C."/>
            <person name="Ng V."/>
            <person name="Clum A."/>
            <person name="Ohm R."/>
            <person name="Martin F."/>
            <person name="Silar P."/>
            <person name="Natvig D."/>
            <person name="Lalanne C."/>
            <person name="Gautier V."/>
            <person name="Ament-Velasquez S.L."/>
            <person name="Kruys A."/>
            <person name="Hutchinson M.I."/>
            <person name="Powell A.J."/>
            <person name="Barry K."/>
            <person name="Miller A.N."/>
            <person name="Grigoriev I.V."/>
            <person name="Debuchy R."/>
            <person name="Gladieux P."/>
            <person name="Thoren M.H."/>
            <person name="Johannesson H."/>
        </authorList>
    </citation>
    <scope>NUCLEOTIDE SEQUENCE</scope>
    <source>
        <strain evidence="4">CBS 538.74</strain>
    </source>
</reference>
<accession>A0AAN6VVA0</accession>
<comment type="caution">
    <text evidence="4">The sequence shown here is derived from an EMBL/GenBank/DDBJ whole genome shotgun (WGS) entry which is preliminary data.</text>
</comment>
<name>A0AAN6VVA0_9PEZI</name>
<gene>
    <name evidence="4" type="ORF">C8A00DRAFT_11974</name>
</gene>
<feature type="compositionally biased region" description="Basic residues" evidence="2">
    <location>
        <begin position="128"/>
        <end position="145"/>
    </location>
</feature>
<organism evidence="4 5">
    <name type="scientific">Chaetomidium leptoderma</name>
    <dbReference type="NCBI Taxonomy" id="669021"/>
    <lineage>
        <taxon>Eukaryota</taxon>
        <taxon>Fungi</taxon>
        <taxon>Dikarya</taxon>
        <taxon>Ascomycota</taxon>
        <taxon>Pezizomycotina</taxon>
        <taxon>Sordariomycetes</taxon>
        <taxon>Sordariomycetidae</taxon>
        <taxon>Sordariales</taxon>
        <taxon>Chaetomiaceae</taxon>
        <taxon>Chaetomidium</taxon>
    </lineage>
</organism>
<evidence type="ECO:0000313" key="4">
    <source>
        <dbReference type="EMBL" id="KAK4157155.1"/>
    </source>
</evidence>
<keyword evidence="1" id="KW-0479">Metal-binding</keyword>
<dbReference type="PROSITE" id="PS50157">
    <property type="entry name" value="ZINC_FINGER_C2H2_2"/>
    <property type="match status" value="1"/>
</dbReference>
<feature type="domain" description="C2H2-type" evidence="3">
    <location>
        <begin position="156"/>
        <end position="184"/>
    </location>
</feature>
<evidence type="ECO:0000313" key="5">
    <source>
        <dbReference type="Proteomes" id="UP001302745"/>
    </source>
</evidence>
<evidence type="ECO:0000256" key="1">
    <source>
        <dbReference type="PROSITE-ProRule" id="PRU00042"/>
    </source>
</evidence>
<dbReference type="SUPFAM" id="SSF57667">
    <property type="entry name" value="beta-beta-alpha zinc fingers"/>
    <property type="match status" value="1"/>
</dbReference>
<evidence type="ECO:0000259" key="3">
    <source>
        <dbReference type="PROSITE" id="PS50157"/>
    </source>
</evidence>
<evidence type="ECO:0000256" key="2">
    <source>
        <dbReference type="SAM" id="MobiDB-lite"/>
    </source>
</evidence>
<dbReference type="GO" id="GO:0008270">
    <property type="term" value="F:zinc ion binding"/>
    <property type="evidence" value="ECO:0007669"/>
    <property type="project" value="UniProtKB-KW"/>
</dbReference>
<dbReference type="Gene3D" id="3.30.160.60">
    <property type="entry name" value="Classic Zinc Finger"/>
    <property type="match status" value="1"/>
</dbReference>
<dbReference type="InterPro" id="IPR013087">
    <property type="entry name" value="Znf_C2H2_type"/>
</dbReference>
<keyword evidence="1" id="KW-0862">Zinc</keyword>
<feature type="compositionally biased region" description="Low complexity" evidence="2">
    <location>
        <begin position="103"/>
        <end position="112"/>
    </location>
</feature>
<protein>
    <recommendedName>
        <fullName evidence="3">C2H2-type domain-containing protein</fullName>
    </recommendedName>
</protein>
<reference evidence="4" key="1">
    <citation type="journal article" date="2023" name="Mol. Phylogenet. Evol.">
        <title>Genome-scale phylogeny and comparative genomics of the fungal order Sordariales.</title>
        <authorList>
            <person name="Hensen N."/>
            <person name="Bonometti L."/>
            <person name="Westerberg I."/>
            <person name="Brannstrom I.O."/>
            <person name="Guillou S."/>
            <person name="Cros-Aarteil S."/>
            <person name="Calhoun S."/>
            <person name="Haridas S."/>
            <person name="Kuo A."/>
            <person name="Mondo S."/>
            <person name="Pangilinan J."/>
            <person name="Riley R."/>
            <person name="LaButti K."/>
            <person name="Andreopoulos B."/>
            <person name="Lipzen A."/>
            <person name="Chen C."/>
            <person name="Yan M."/>
            <person name="Daum C."/>
            <person name="Ng V."/>
            <person name="Clum A."/>
            <person name="Steindorff A."/>
            <person name="Ohm R.A."/>
            <person name="Martin F."/>
            <person name="Silar P."/>
            <person name="Natvig D.O."/>
            <person name="Lalanne C."/>
            <person name="Gautier V."/>
            <person name="Ament-Velasquez S.L."/>
            <person name="Kruys A."/>
            <person name="Hutchinson M.I."/>
            <person name="Powell A.J."/>
            <person name="Barry K."/>
            <person name="Miller A.N."/>
            <person name="Grigoriev I.V."/>
            <person name="Debuchy R."/>
            <person name="Gladieux P."/>
            <person name="Hiltunen Thoren M."/>
            <person name="Johannesson H."/>
        </authorList>
    </citation>
    <scope>NUCLEOTIDE SEQUENCE</scope>
    <source>
        <strain evidence="4">CBS 538.74</strain>
    </source>
</reference>
<keyword evidence="1" id="KW-0863">Zinc-finger</keyword>
<dbReference type="EMBL" id="MU856854">
    <property type="protein sequence ID" value="KAK4157155.1"/>
    <property type="molecule type" value="Genomic_DNA"/>
</dbReference>